<dbReference type="AlphaFoldDB" id="A0A6M8UVG1"/>
<keyword evidence="2" id="KW-0238">DNA-binding</keyword>
<dbReference type="SMART" id="SM00895">
    <property type="entry name" value="FCD"/>
    <property type="match status" value="1"/>
</dbReference>
<gene>
    <name evidence="5" type="ORF">PMPD1_4169</name>
</gene>
<accession>A0A6M8UVG1</accession>
<dbReference type="GO" id="GO:0003677">
    <property type="term" value="F:DNA binding"/>
    <property type="evidence" value="ECO:0007669"/>
    <property type="project" value="UniProtKB-KW"/>
</dbReference>
<keyword evidence="3" id="KW-0804">Transcription</keyword>
<dbReference type="SMART" id="SM00345">
    <property type="entry name" value="HTH_GNTR"/>
    <property type="match status" value="1"/>
</dbReference>
<evidence type="ECO:0000313" key="5">
    <source>
        <dbReference type="EMBL" id="QKJ89073.1"/>
    </source>
</evidence>
<evidence type="ECO:0000256" key="1">
    <source>
        <dbReference type="ARBA" id="ARBA00023015"/>
    </source>
</evidence>
<dbReference type="CDD" id="cd07377">
    <property type="entry name" value="WHTH_GntR"/>
    <property type="match status" value="1"/>
</dbReference>
<proteinExistence type="predicted"/>
<sequence>MIVLWNTVDNIDALNAIFSQSTGNAMTQSTDSIAVLRTATLSGLVQEEILRRIKTRQLVAGMKLNEMDLAEHLQISRSPVREAFRALEEAGLVSLEKNRGAWIRNISDEEAAELYEVRAGLDEMAGRRLASRITDEELRELESMLVQLESSSAHDDINNYFSLNIAFHDRLVEMAGNETLLDLYRQVINRMHLLRRRGFSLAGSSQASHTEHRMILTALAARDADSVARMMRQHVQQGYQRACSAHEVEALSETDIPAAN</sequence>
<evidence type="ECO:0000256" key="3">
    <source>
        <dbReference type="ARBA" id="ARBA00023163"/>
    </source>
</evidence>
<dbReference type="KEGG" id="pmak:PMPD1_4169"/>
<dbReference type="PRINTS" id="PR00035">
    <property type="entry name" value="HTHGNTR"/>
</dbReference>
<dbReference type="InterPro" id="IPR000524">
    <property type="entry name" value="Tscrpt_reg_HTH_GntR"/>
</dbReference>
<name>A0A6M8UVG1_9GAMM</name>
<organism evidence="5 6">
    <name type="scientific">Paramixta manurensis</name>
    <dbReference type="NCBI Taxonomy" id="2740817"/>
    <lineage>
        <taxon>Bacteria</taxon>
        <taxon>Pseudomonadati</taxon>
        <taxon>Pseudomonadota</taxon>
        <taxon>Gammaproteobacteria</taxon>
        <taxon>Enterobacterales</taxon>
        <taxon>Erwiniaceae</taxon>
        <taxon>Paramixta</taxon>
    </lineage>
</organism>
<dbReference type="PANTHER" id="PTHR43537">
    <property type="entry name" value="TRANSCRIPTIONAL REGULATOR, GNTR FAMILY"/>
    <property type="match status" value="1"/>
</dbReference>
<dbReference type="GO" id="GO:0003700">
    <property type="term" value="F:DNA-binding transcription factor activity"/>
    <property type="evidence" value="ECO:0007669"/>
    <property type="project" value="InterPro"/>
</dbReference>
<dbReference type="Proteomes" id="UP000505325">
    <property type="component" value="Chromosome"/>
</dbReference>
<evidence type="ECO:0000259" key="4">
    <source>
        <dbReference type="PROSITE" id="PS50949"/>
    </source>
</evidence>
<dbReference type="Pfam" id="PF07729">
    <property type="entry name" value="FCD"/>
    <property type="match status" value="1"/>
</dbReference>
<dbReference type="InterPro" id="IPR008920">
    <property type="entry name" value="TF_FadR/GntR_C"/>
</dbReference>
<feature type="domain" description="HTH gntR-type" evidence="4">
    <location>
        <begin position="39"/>
        <end position="106"/>
    </location>
</feature>
<dbReference type="PROSITE" id="PS50949">
    <property type="entry name" value="HTH_GNTR"/>
    <property type="match status" value="1"/>
</dbReference>
<dbReference type="Gene3D" id="1.10.10.10">
    <property type="entry name" value="Winged helix-like DNA-binding domain superfamily/Winged helix DNA-binding domain"/>
    <property type="match status" value="1"/>
</dbReference>
<protein>
    <submittedName>
        <fullName evidence="5">FCD domain-containing protein</fullName>
    </submittedName>
</protein>
<keyword evidence="1" id="KW-0805">Transcription regulation</keyword>
<dbReference type="PANTHER" id="PTHR43537:SF5">
    <property type="entry name" value="UXU OPERON TRANSCRIPTIONAL REGULATOR"/>
    <property type="match status" value="1"/>
</dbReference>
<dbReference type="Gene3D" id="1.20.120.530">
    <property type="entry name" value="GntR ligand-binding domain-like"/>
    <property type="match status" value="1"/>
</dbReference>
<dbReference type="Pfam" id="PF00392">
    <property type="entry name" value="GntR"/>
    <property type="match status" value="1"/>
</dbReference>
<dbReference type="InterPro" id="IPR036390">
    <property type="entry name" value="WH_DNA-bd_sf"/>
</dbReference>
<dbReference type="InterPro" id="IPR036388">
    <property type="entry name" value="WH-like_DNA-bd_sf"/>
</dbReference>
<evidence type="ECO:0000256" key="2">
    <source>
        <dbReference type="ARBA" id="ARBA00023125"/>
    </source>
</evidence>
<keyword evidence="6" id="KW-1185">Reference proteome</keyword>
<reference evidence="5 6" key="1">
    <citation type="submission" date="2020-06" db="EMBL/GenBank/DDBJ databases">
        <title>Genome sequence of Paramixta manurensis strain PD-1.</title>
        <authorList>
            <person name="Lee C.W."/>
            <person name="Kim J."/>
        </authorList>
    </citation>
    <scope>NUCLEOTIDE SEQUENCE [LARGE SCALE GENOMIC DNA]</scope>
    <source>
        <strain evidence="5 6">PD-1</strain>
    </source>
</reference>
<dbReference type="InterPro" id="IPR011711">
    <property type="entry name" value="GntR_C"/>
</dbReference>
<dbReference type="SUPFAM" id="SSF46785">
    <property type="entry name" value="Winged helix' DNA-binding domain"/>
    <property type="match status" value="1"/>
</dbReference>
<dbReference type="EMBL" id="CP054212">
    <property type="protein sequence ID" value="QKJ89073.1"/>
    <property type="molecule type" value="Genomic_DNA"/>
</dbReference>
<dbReference type="SUPFAM" id="SSF48008">
    <property type="entry name" value="GntR ligand-binding domain-like"/>
    <property type="match status" value="1"/>
</dbReference>
<evidence type="ECO:0000313" key="6">
    <source>
        <dbReference type="Proteomes" id="UP000505325"/>
    </source>
</evidence>